<comment type="caution">
    <text evidence="2">The sequence shown here is derived from an EMBL/GenBank/DDBJ whole genome shotgun (WGS) entry which is preliminary data.</text>
</comment>
<dbReference type="Pfam" id="PF12680">
    <property type="entry name" value="SnoaL_2"/>
    <property type="match status" value="1"/>
</dbReference>
<dbReference type="SUPFAM" id="SSF54427">
    <property type="entry name" value="NTF2-like"/>
    <property type="match status" value="1"/>
</dbReference>
<evidence type="ECO:0000313" key="2">
    <source>
        <dbReference type="EMBL" id="GGF10563.1"/>
    </source>
</evidence>
<dbReference type="InterPro" id="IPR037401">
    <property type="entry name" value="SnoaL-like"/>
</dbReference>
<reference evidence="2 3" key="1">
    <citation type="journal article" date="2014" name="Int. J. Syst. Evol. Microbiol.">
        <title>Complete genome sequence of Corynebacterium casei LMG S-19264T (=DSM 44701T), isolated from a smear-ripened cheese.</title>
        <authorList>
            <consortium name="US DOE Joint Genome Institute (JGI-PGF)"/>
            <person name="Walter F."/>
            <person name="Albersmeier A."/>
            <person name="Kalinowski J."/>
            <person name="Ruckert C."/>
        </authorList>
    </citation>
    <scope>NUCLEOTIDE SEQUENCE [LARGE SCALE GENOMIC DNA]</scope>
    <source>
        <strain evidence="2 3">CGMCC 1.12976</strain>
    </source>
</reference>
<sequence length="160" mass="17541">MTICSYADPDVINEETDMTPQEQLELVKKHYSLNKAGDFDEAQKLLTDDFSITIPDYMPFAGVYRGKNAFVELIPIVAKSVSVKTLTYVATTVGDDHAVELVEFTLEGGGDTPVEVAEVVWFRGEQISEIRPFYFDPAPFIEAAARNAAKAAAENAVASN</sequence>
<proteinExistence type="predicted"/>
<name>A0A917B0S5_9MICO</name>
<evidence type="ECO:0000313" key="3">
    <source>
        <dbReference type="Proteomes" id="UP000598775"/>
    </source>
</evidence>
<dbReference type="Gene3D" id="3.10.450.50">
    <property type="match status" value="1"/>
</dbReference>
<dbReference type="EMBL" id="BMGP01000001">
    <property type="protein sequence ID" value="GGF10563.1"/>
    <property type="molecule type" value="Genomic_DNA"/>
</dbReference>
<feature type="domain" description="SnoaL-like" evidence="1">
    <location>
        <begin position="28"/>
        <end position="129"/>
    </location>
</feature>
<organism evidence="2 3">
    <name type="scientific">Subtercola lobariae</name>
    <dbReference type="NCBI Taxonomy" id="1588641"/>
    <lineage>
        <taxon>Bacteria</taxon>
        <taxon>Bacillati</taxon>
        <taxon>Actinomycetota</taxon>
        <taxon>Actinomycetes</taxon>
        <taxon>Micrococcales</taxon>
        <taxon>Microbacteriaceae</taxon>
        <taxon>Subtercola</taxon>
    </lineage>
</organism>
<accession>A0A917B0S5</accession>
<dbReference type="InterPro" id="IPR032710">
    <property type="entry name" value="NTF2-like_dom_sf"/>
</dbReference>
<gene>
    <name evidence="2" type="ORF">GCM10011399_00520</name>
</gene>
<protein>
    <recommendedName>
        <fullName evidence="1">SnoaL-like domain-containing protein</fullName>
    </recommendedName>
</protein>
<dbReference type="Proteomes" id="UP000598775">
    <property type="component" value="Unassembled WGS sequence"/>
</dbReference>
<evidence type="ECO:0000259" key="1">
    <source>
        <dbReference type="Pfam" id="PF12680"/>
    </source>
</evidence>
<dbReference type="AlphaFoldDB" id="A0A917B0S5"/>
<keyword evidence="3" id="KW-1185">Reference proteome</keyword>